<reference evidence="5" key="1">
    <citation type="journal article" date="2019" name="Int. J. Syst. Evol. Microbiol.">
        <title>The Global Catalogue of Microorganisms (GCM) 10K type strain sequencing project: providing services to taxonomists for standard genome sequencing and annotation.</title>
        <authorList>
            <consortium name="The Broad Institute Genomics Platform"/>
            <consortium name="The Broad Institute Genome Sequencing Center for Infectious Disease"/>
            <person name="Wu L."/>
            <person name="Ma J."/>
        </authorList>
    </citation>
    <scope>NUCLEOTIDE SEQUENCE [LARGE SCALE GENOMIC DNA]</scope>
    <source>
        <strain evidence="5">CGMCC 4.7405</strain>
    </source>
</reference>
<keyword evidence="5" id="KW-1185">Reference proteome</keyword>
<comment type="similarity">
    <text evidence="1">Belongs to the thioesterase family.</text>
</comment>
<dbReference type="SUPFAM" id="SSF53474">
    <property type="entry name" value="alpha/beta-Hydrolases"/>
    <property type="match status" value="1"/>
</dbReference>
<proteinExistence type="inferred from homology"/>
<evidence type="ECO:0000313" key="4">
    <source>
        <dbReference type="EMBL" id="MFC3890651.1"/>
    </source>
</evidence>
<organism evidence="4 5">
    <name type="scientific">Lentzea rhizosphaerae</name>
    <dbReference type="NCBI Taxonomy" id="2041025"/>
    <lineage>
        <taxon>Bacteria</taxon>
        <taxon>Bacillati</taxon>
        <taxon>Actinomycetota</taxon>
        <taxon>Actinomycetes</taxon>
        <taxon>Pseudonocardiales</taxon>
        <taxon>Pseudonocardiaceae</taxon>
        <taxon>Lentzea</taxon>
    </lineage>
</organism>
<dbReference type="Gene3D" id="3.40.50.1820">
    <property type="entry name" value="alpha/beta hydrolase"/>
    <property type="match status" value="1"/>
</dbReference>
<dbReference type="PANTHER" id="PTHR11487:SF0">
    <property type="entry name" value="S-ACYL FATTY ACID SYNTHASE THIOESTERASE, MEDIUM CHAIN"/>
    <property type="match status" value="1"/>
</dbReference>
<name>A0ABV8BK48_9PSEU</name>
<dbReference type="InterPro" id="IPR001031">
    <property type="entry name" value="Thioesterase"/>
</dbReference>
<accession>A0ABV8BK48</accession>
<evidence type="ECO:0000256" key="2">
    <source>
        <dbReference type="ARBA" id="ARBA00022801"/>
    </source>
</evidence>
<dbReference type="PANTHER" id="PTHR11487">
    <property type="entry name" value="THIOESTERASE"/>
    <property type="match status" value="1"/>
</dbReference>
<gene>
    <name evidence="4" type="ORF">ACFOWZ_04140</name>
</gene>
<keyword evidence="2" id="KW-0378">Hydrolase</keyword>
<protein>
    <submittedName>
        <fullName evidence="4">Thioesterase II family protein</fullName>
    </submittedName>
</protein>
<dbReference type="SMART" id="SM00824">
    <property type="entry name" value="PKS_TE"/>
    <property type="match status" value="1"/>
</dbReference>
<dbReference type="InterPro" id="IPR029058">
    <property type="entry name" value="AB_hydrolase_fold"/>
</dbReference>
<dbReference type="Pfam" id="PF00975">
    <property type="entry name" value="Thioesterase"/>
    <property type="match status" value="1"/>
</dbReference>
<dbReference type="Proteomes" id="UP001595690">
    <property type="component" value="Unassembled WGS sequence"/>
</dbReference>
<evidence type="ECO:0000259" key="3">
    <source>
        <dbReference type="SMART" id="SM00824"/>
    </source>
</evidence>
<evidence type="ECO:0000313" key="5">
    <source>
        <dbReference type="Proteomes" id="UP001595690"/>
    </source>
</evidence>
<dbReference type="InterPro" id="IPR012223">
    <property type="entry name" value="TEII"/>
</dbReference>
<dbReference type="InterPro" id="IPR020802">
    <property type="entry name" value="TesA-like"/>
</dbReference>
<sequence length="231" mass="25987">MRPQMFCFPYAGGSARAYAPLRQALDQVADVHLVELPGRGSRIRDRPVDRLAPLLDDLVPALLPHLDQPIVLFGHSLGAVLAFETARLLRRRHGRVPARLIVSGHRAPHLPLREARIHHLPDDSFVVRLRELNGTPDEVLRNADLMRLLLPALRADFTVSECYRLSPEEPLDCPISVYGATLDPDIPIADLHAWARHTRGRCRVDVFAGDHFFLHTQEASLIKALCRDLRS</sequence>
<comment type="caution">
    <text evidence="4">The sequence shown here is derived from an EMBL/GenBank/DDBJ whole genome shotgun (WGS) entry which is preliminary data.</text>
</comment>
<evidence type="ECO:0000256" key="1">
    <source>
        <dbReference type="ARBA" id="ARBA00007169"/>
    </source>
</evidence>
<dbReference type="RefSeq" id="WP_382368878.1">
    <property type="nucleotide sequence ID" value="NZ_JBHRZI010000005.1"/>
</dbReference>
<dbReference type="EMBL" id="JBHRZI010000005">
    <property type="protein sequence ID" value="MFC3890651.1"/>
    <property type="molecule type" value="Genomic_DNA"/>
</dbReference>
<feature type="domain" description="Thioesterase TesA-like" evidence="3">
    <location>
        <begin position="6"/>
        <end position="230"/>
    </location>
</feature>